<dbReference type="EMBL" id="JARBHB010000002">
    <property type="protein sequence ID" value="KAJ8892891.1"/>
    <property type="molecule type" value="Genomic_DNA"/>
</dbReference>
<sequence length="69" mass="7845">MSKQKQNLLAKCCKWLLTASRNIERIELVFPVRGRSFIPPDCAFGNIQEDIKNEREIITPAPYLGIVGN</sequence>
<protein>
    <submittedName>
        <fullName evidence="1">Uncharacterized protein</fullName>
    </submittedName>
</protein>
<organism evidence="1 2">
    <name type="scientific">Dryococelus australis</name>
    <dbReference type="NCBI Taxonomy" id="614101"/>
    <lineage>
        <taxon>Eukaryota</taxon>
        <taxon>Metazoa</taxon>
        <taxon>Ecdysozoa</taxon>
        <taxon>Arthropoda</taxon>
        <taxon>Hexapoda</taxon>
        <taxon>Insecta</taxon>
        <taxon>Pterygota</taxon>
        <taxon>Neoptera</taxon>
        <taxon>Polyneoptera</taxon>
        <taxon>Phasmatodea</taxon>
        <taxon>Verophasmatodea</taxon>
        <taxon>Anareolatae</taxon>
        <taxon>Phasmatidae</taxon>
        <taxon>Eurycanthinae</taxon>
        <taxon>Dryococelus</taxon>
    </lineage>
</organism>
<evidence type="ECO:0000313" key="2">
    <source>
        <dbReference type="Proteomes" id="UP001159363"/>
    </source>
</evidence>
<name>A0ABQ9I8F2_9NEOP</name>
<reference evidence="1 2" key="1">
    <citation type="submission" date="2023-02" db="EMBL/GenBank/DDBJ databases">
        <title>LHISI_Scaffold_Assembly.</title>
        <authorList>
            <person name="Stuart O.P."/>
            <person name="Cleave R."/>
            <person name="Magrath M.J.L."/>
            <person name="Mikheyev A.S."/>
        </authorList>
    </citation>
    <scope>NUCLEOTIDE SEQUENCE [LARGE SCALE GENOMIC DNA]</scope>
    <source>
        <strain evidence="1">Daus_M_001</strain>
        <tissue evidence="1">Leg muscle</tissue>
    </source>
</reference>
<gene>
    <name evidence="1" type="ORF">PR048_005472</name>
</gene>
<evidence type="ECO:0000313" key="1">
    <source>
        <dbReference type="EMBL" id="KAJ8892891.1"/>
    </source>
</evidence>
<comment type="caution">
    <text evidence="1">The sequence shown here is derived from an EMBL/GenBank/DDBJ whole genome shotgun (WGS) entry which is preliminary data.</text>
</comment>
<accession>A0ABQ9I8F2</accession>
<proteinExistence type="predicted"/>
<dbReference type="Proteomes" id="UP001159363">
    <property type="component" value="Chromosome 2"/>
</dbReference>
<keyword evidence="2" id="KW-1185">Reference proteome</keyword>